<dbReference type="SUPFAM" id="SSF56436">
    <property type="entry name" value="C-type lectin-like"/>
    <property type="match status" value="2"/>
</dbReference>
<reference evidence="4" key="1">
    <citation type="submission" date="2025-08" db="UniProtKB">
        <authorList>
            <consortium name="RefSeq"/>
        </authorList>
    </citation>
    <scope>IDENTIFICATION</scope>
    <source>
        <strain evidence="4">Wakin</strain>
        <tissue evidence="4">Muscle</tissue>
    </source>
</reference>
<keyword evidence="3" id="KW-1185">Reference proteome</keyword>
<feature type="non-terminal residue" evidence="4">
    <location>
        <position position="1"/>
    </location>
</feature>
<dbReference type="OrthoDB" id="8950604at2759"/>
<gene>
    <name evidence="4" type="primary">LOC113083323</name>
</gene>
<protein>
    <submittedName>
        <fullName evidence="4">C-type lectin lectoxin-Lio2</fullName>
    </submittedName>
</protein>
<dbReference type="PROSITE" id="PS50041">
    <property type="entry name" value="C_TYPE_LECTIN_2"/>
    <property type="match status" value="2"/>
</dbReference>
<accession>A0A6P6NMX4</accession>
<dbReference type="InterPro" id="IPR016187">
    <property type="entry name" value="CTDL_fold"/>
</dbReference>
<dbReference type="GeneID" id="113083323"/>
<dbReference type="PANTHER" id="PTHR45784">
    <property type="entry name" value="C-TYPE LECTIN DOMAIN FAMILY 20 MEMBER A-RELATED"/>
    <property type="match status" value="1"/>
</dbReference>
<sequence>TKYITYSCIHTDVGRVLYKLILQKKTWFEAQLYCREKHTDLVSISNEEENKQVQNEGKNSTDPFWIGLLEDSVQWSDGGQSAYRNYTEEQSEHYIFLNQDGNWSKSEGGNNRYSLCYKSFIHVSSYQMSWEEALDYCSSNFSGLLRIESEDDQIETERELKRQNISEPVWVGLRQSRLFGFWIWYNGLSVGNWTNWKGGSPPEHQVSQHCGALEKVKGQYKWCDKDCRSEFITLCELK</sequence>
<evidence type="ECO:0000259" key="2">
    <source>
        <dbReference type="PROSITE" id="PS50041"/>
    </source>
</evidence>
<name>A0A6P6NMX4_CARAU</name>
<proteinExistence type="predicted"/>
<dbReference type="PANTHER" id="PTHR45784:SF3">
    <property type="entry name" value="C-TYPE LECTIN DOMAIN FAMILY 4 MEMBER K-LIKE-RELATED"/>
    <property type="match status" value="1"/>
</dbReference>
<dbReference type="Pfam" id="PF00059">
    <property type="entry name" value="Lectin_C"/>
    <property type="match status" value="2"/>
</dbReference>
<feature type="domain" description="C-type lectin" evidence="2">
    <location>
        <begin position="13"/>
        <end position="117"/>
    </location>
</feature>
<organism evidence="3 4">
    <name type="scientific">Carassius auratus</name>
    <name type="common">Goldfish</name>
    <dbReference type="NCBI Taxonomy" id="7957"/>
    <lineage>
        <taxon>Eukaryota</taxon>
        <taxon>Metazoa</taxon>
        <taxon>Chordata</taxon>
        <taxon>Craniata</taxon>
        <taxon>Vertebrata</taxon>
        <taxon>Euteleostomi</taxon>
        <taxon>Actinopterygii</taxon>
        <taxon>Neopterygii</taxon>
        <taxon>Teleostei</taxon>
        <taxon>Ostariophysi</taxon>
        <taxon>Cypriniformes</taxon>
        <taxon>Cyprinidae</taxon>
        <taxon>Cyprininae</taxon>
        <taxon>Carassius</taxon>
    </lineage>
</organism>
<keyword evidence="1" id="KW-1015">Disulfide bond</keyword>
<dbReference type="Gene3D" id="3.10.100.10">
    <property type="entry name" value="Mannose-Binding Protein A, subunit A"/>
    <property type="match status" value="2"/>
</dbReference>
<dbReference type="Proteomes" id="UP000515129">
    <property type="component" value="Unplaced"/>
</dbReference>
<dbReference type="CDD" id="cd00037">
    <property type="entry name" value="CLECT"/>
    <property type="match status" value="1"/>
</dbReference>
<dbReference type="InterPro" id="IPR018378">
    <property type="entry name" value="C-type_lectin_CS"/>
</dbReference>
<evidence type="ECO:0000256" key="1">
    <source>
        <dbReference type="ARBA" id="ARBA00023157"/>
    </source>
</evidence>
<feature type="domain" description="C-type lectin" evidence="2">
    <location>
        <begin position="112"/>
        <end position="236"/>
    </location>
</feature>
<dbReference type="InterPro" id="IPR001304">
    <property type="entry name" value="C-type_lectin-like"/>
</dbReference>
<dbReference type="PROSITE" id="PS00615">
    <property type="entry name" value="C_TYPE_LECTIN_1"/>
    <property type="match status" value="1"/>
</dbReference>
<dbReference type="InterPro" id="IPR016186">
    <property type="entry name" value="C-type_lectin-like/link_sf"/>
</dbReference>
<dbReference type="RefSeq" id="XP_026110262.1">
    <property type="nucleotide sequence ID" value="XM_026254477.1"/>
</dbReference>
<evidence type="ECO:0000313" key="4">
    <source>
        <dbReference type="RefSeq" id="XP_026110262.1"/>
    </source>
</evidence>
<dbReference type="KEGG" id="caua:113083323"/>
<dbReference type="SMART" id="SM00034">
    <property type="entry name" value="CLECT"/>
    <property type="match status" value="2"/>
</dbReference>
<evidence type="ECO:0000313" key="3">
    <source>
        <dbReference type="Proteomes" id="UP000515129"/>
    </source>
</evidence>
<dbReference type="AlphaFoldDB" id="A0A6P6NMX4"/>